<dbReference type="OrthoDB" id="196964at2"/>
<comment type="subunit">
    <text evidence="6">Consists of a catalytic RNA component (M1 or rnpB) and a protein subunit.</text>
</comment>
<keyword evidence="2 6" id="KW-0540">Nuclease</keyword>
<evidence type="ECO:0000256" key="3">
    <source>
        <dbReference type="ARBA" id="ARBA00022759"/>
    </source>
</evidence>
<evidence type="ECO:0000256" key="2">
    <source>
        <dbReference type="ARBA" id="ARBA00022722"/>
    </source>
</evidence>
<gene>
    <name evidence="6 9" type="primary">rnpA</name>
    <name evidence="9" type="ORF">LC603019_00901</name>
</gene>
<evidence type="ECO:0000256" key="8">
    <source>
        <dbReference type="SAM" id="MobiDB-lite"/>
    </source>
</evidence>
<reference evidence="9 10" key="1">
    <citation type="submission" date="2019-04" db="EMBL/GenBank/DDBJ databases">
        <authorList>
            <person name="Seth-Smith MB H."/>
            <person name="Seth-Smith H."/>
        </authorList>
    </citation>
    <scope>NUCLEOTIDE SEQUENCE [LARGE SCALE GENOMIC DNA]</scope>
    <source>
        <strain evidence="9">USB-603019</strain>
    </source>
</reference>
<feature type="region of interest" description="Disordered" evidence="8">
    <location>
        <begin position="43"/>
        <end position="62"/>
    </location>
</feature>
<dbReference type="GO" id="GO:0004526">
    <property type="term" value="F:ribonuclease P activity"/>
    <property type="evidence" value="ECO:0007669"/>
    <property type="project" value="UniProtKB-UniRule"/>
</dbReference>
<dbReference type="GO" id="GO:0042781">
    <property type="term" value="F:3'-tRNA processing endoribonuclease activity"/>
    <property type="evidence" value="ECO:0007669"/>
    <property type="project" value="TreeGrafter"/>
</dbReference>
<evidence type="ECO:0000256" key="5">
    <source>
        <dbReference type="ARBA" id="ARBA00022884"/>
    </source>
</evidence>
<dbReference type="Gene3D" id="3.30.230.10">
    <property type="match status" value="1"/>
</dbReference>
<evidence type="ECO:0000256" key="1">
    <source>
        <dbReference type="ARBA" id="ARBA00022694"/>
    </source>
</evidence>
<dbReference type="GO" id="GO:0030677">
    <property type="term" value="C:ribonuclease P complex"/>
    <property type="evidence" value="ECO:0007669"/>
    <property type="project" value="TreeGrafter"/>
</dbReference>
<sequence length="143" mass="15752">MLSQENRLHRSSDFRRVVRTGVKVNYGRVVVYAARQDSDKERAAHVARSAPHTQTSGNPPRVGLIVSKAVGNAVVRHQLSRRLRHTCRELIPSMPSGVDIVIRALPGAQLVPSRCLENWLAECLHRIAAKPALHAHPASAVSH</sequence>
<dbReference type="PANTHER" id="PTHR33992:SF1">
    <property type="entry name" value="RIBONUCLEASE P PROTEIN COMPONENT"/>
    <property type="match status" value="1"/>
</dbReference>
<keyword evidence="10" id="KW-1185">Reference proteome</keyword>
<protein>
    <recommendedName>
        <fullName evidence="6 7">Ribonuclease P protein component</fullName>
        <shortName evidence="6">RNase P protein</shortName>
        <shortName evidence="6">RNaseP protein</shortName>
        <ecNumber evidence="6 7">3.1.26.5</ecNumber>
    </recommendedName>
    <alternativeName>
        <fullName evidence="6">Protein C5</fullName>
    </alternativeName>
</protein>
<evidence type="ECO:0000256" key="7">
    <source>
        <dbReference type="NCBIfam" id="TIGR00188"/>
    </source>
</evidence>
<evidence type="ECO:0000313" key="9">
    <source>
        <dbReference type="EMBL" id="VHO00633.1"/>
    </source>
</evidence>
<keyword evidence="3 6" id="KW-0255">Endonuclease</keyword>
<comment type="similarity">
    <text evidence="6">Belongs to the RnpA family.</text>
</comment>
<organism evidence="9 10">
    <name type="scientific">Lawsonella clevelandensis</name>
    <dbReference type="NCBI Taxonomy" id="1528099"/>
    <lineage>
        <taxon>Bacteria</taxon>
        <taxon>Bacillati</taxon>
        <taxon>Actinomycetota</taxon>
        <taxon>Actinomycetes</taxon>
        <taxon>Mycobacteriales</taxon>
        <taxon>Lawsonellaceae</taxon>
        <taxon>Lawsonella</taxon>
    </lineage>
</organism>
<keyword evidence="5 6" id="KW-0694">RNA-binding</keyword>
<dbReference type="AlphaFoldDB" id="A0A5E3ZX49"/>
<keyword evidence="1 6" id="KW-0819">tRNA processing</keyword>
<evidence type="ECO:0000313" key="10">
    <source>
        <dbReference type="Proteomes" id="UP000324288"/>
    </source>
</evidence>
<dbReference type="PANTHER" id="PTHR33992">
    <property type="entry name" value="RIBONUCLEASE P PROTEIN COMPONENT"/>
    <property type="match status" value="1"/>
</dbReference>
<accession>A0A5E3ZX49</accession>
<comment type="function">
    <text evidence="6">RNaseP catalyzes the removal of the 5'-leader sequence from pre-tRNA to produce the mature 5'-terminus. It can also cleave other RNA substrates such as 4.5S RNA. The protein component plays an auxiliary but essential role in vivo by binding to the 5'-leader sequence and broadening the substrate specificity of the ribozyme.</text>
</comment>
<dbReference type="InterPro" id="IPR014721">
    <property type="entry name" value="Ribsml_uS5_D2-typ_fold_subgr"/>
</dbReference>
<dbReference type="NCBIfam" id="TIGR00188">
    <property type="entry name" value="rnpA"/>
    <property type="match status" value="1"/>
</dbReference>
<evidence type="ECO:0000256" key="6">
    <source>
        <dbReference type="HAMAP-Rule" id="MF_00227"/>
    </source>
</evidence>
<dbReference type="Pfam" id="PF00825">
    <property type="entry name" value="Ribonuclease_P"/>
    <property type="match status" value="1"/>
</dbReference>
<dbReference type="GO" id="GO:0000049">
    <property type="term" value="F:tRNA binding"/>
    <property type="evidence" value="ECO:0007669"/>
    <property type="project" value="UniProtKB-UniRule"/>
</dbReference>
<proteinExistence type="inferred from homology"/>
<dbReference type="HAMAP" id="MF_00227">
    <property type="entry name" value="RNase_P"/>
    <property type="match status" value="1"/>
</dbReference>
<dbReference type="GO" id="GO:0001682">
    <property type="term" value="P:tRNA 5'-leader removal"/>
    <property type="evidence" value="ECO:0007669"/>
    <property type="project" value="UniProtKB-UniRule"/>
</dbReference>
<comment type="catalytic activity">
    <reaction evidence="6">
        <text>Endonucleolytic cleavage of RNA, removing 5'-extranucleotides from tRNA precursor.</text>
        <dbReference type="EC" id="3.1.26.5"/>
    </reaction>
</comment>
<keyword evidence="4 6" id="KW-0378">Hydrolase</keyword>
<dbReference type="InterPro" id="IPR000100">
    <property type="entry name" value="RNase_P"/>
</dbReference>
<dbReference type="SUPFAM" id="SSF54211">
    <property type="entry name" value="Ribosomal protein S5 domain 2-like"/>
    <property type="match status" value="1"/>
</dbReference>
<dbReference type="InterPro" id="IPR020568">
    <property type="entry name" value="Ribosomal_Su5_D2-typ_SF"/>
</dbReference>
<dbReference type="Proteomes" id="UP000324288">
    <property type="component" value="Chromosome"/>
</dbReference>
<dbReference type="EC" id="3.1.26.5" evidence="6 7"/>
<name>A0A5E3ZX49_9ACTN</name>
<dbReference type="EMBL" id="LR584267">
    <property type="protein sequence ID" value="VHO00633.1"/>
    <property type="molecule type" value="Genomic_DNA"/>
</dbReference>
<dbReference type="RefSeq" id="WP_082345408.1">
    <property type="nucleotide sequence ID" value="NZ_CAJPTR010000077.1"/>
</dbReference>
<evidence type="ECO:0000256" key="4">
    <source>
        <dbReference type="ARBA" id="ARBA00022801"/>
    </source>
</evidence>